<dbReference type="FunFam" id="2.30.42.10:FF:000003">
    <property type="entry name" value="Regulating synaptic membrane exocytosis protein 1, putative"/>
    <property type="match status" value="1"/>
</dbReference>
<dbReference type="OrthoDB" id="420032at2759"/>
<dbReference type="SUPFAM" id="SSF57903">
    <property type="entry name" value="FYVE/PHD zinc finger"/>
    <property type="match status" value="1"/>
</dbReference>
<keyword evidence="5" id="KW-0221">Differentiation</keyword>
<evidence type="ECO:0000256" key="5">
    <source>
        <dbReference type="ARBA" id="ARBA00022782"/>
    </source>
</evidence>
<evidence type="ECO:0000256" key="7">
    <source>
        <dbReference type="ARBA" id="ARBA00023018"/>
    </source>
</evidence>
<evidence type="ECO:0008006" key="17">
    <source>
        <dbReference type="Google" id="ProtNLM"/>
    </source>
</evidence>
<feature type="compositionally biased region" description="Polar residues" evidence="10">
    <location>
        <begin position="454"/>
        <end position="465"/>
    </location>
</feature>
<dbReference type="PANTHER" id="PTHR12157">
    <property type="entry name" value="REGULATING SYNAPTIC MEMBRANE EXOCYTOSIS PROTEIN"/>
    <property type="match status" value="1"/>
</dbReference>
<dbReference type="FunFam" id="2.60.40.150:FF:000003">
    <property type="entry name" value="Regulating synaptic membrane exocytosis protein 2"/>
    <property type="match status" value="1"/>
</dbReference>
<dbReference type="Gene3D" id="2.30.42.10">
    <property type="match status" value="1"/>
</dbReference>
<dbReference type="Pfam" id="PF00168">
    <property type="entry name" value="C2"/>
    <property type="match status" value="2"/>
</dbReference>
<dbReference type="GO" id="GO:0030154">
    <property type="term" value="P:cell differentiation"/>
    <property type="evidence" value="ECO:0007669"/>
    <property type="project" value="UniProtKB-KW"/>
</dbReference>
<keyword evidence="16" id="KW-1185">Reference proteome</keyword>
<dbReference type="CDD" id="cd06714">
    <property type="entry name" value="PDZ_RIM-like"/>
    <property type="match status" value="1"/>
</dbReference>
<comment type="subcellular location">
    <subcellularLocation>
        <location evidence="8">Synapse</location>
    </subcellularLocation>
</comment>
<comment type="caution">
    <text evidence="15">The sequence shown here is derived from an EMBL/GenBank/DDBJ whole genome shotgun (WGS) entry which is preliminary data.</text>
</comment>
<feature type="domain" description="RabBD" evidence="14">
    <location>
        <begin position="23"/>
        <end position="176"/>
    </location>
</feature>
<dbReference type="SUPFAM" id="SSF50156">
    <property type="entry name" value="PDZ domain-like"/>
    <property type="match status" value="1"/>
</dbReference>
<evidence type="ECO:0000313" key="15">
    <source>
        <dbReference type="EMBL" id="KAG7463034.1"/>
    </source>
</evidence>
<dbReference type="GO" id="GO:0042734">
    <property type="term" value="C:presynaptic membrane"/>
    <property type="evidence" value="ECO:0007669"/>
    <property type="project" value="TreeGrafter"/>
</dbReference>
<dbReference type="GO" id="GO:0042391">
    <property type="term" value="P:regulation of membrane potential"/>
    <property type="evidence" value="ECO:0007669"/>
    <property type="project" value="TreeGrafter"/>
</dbReference>
<keyword evidence="6" id="KW-0862">Zinc</keyword>
<dbReference type="PROSITE" id="PS50916">
    <property type="entry name" value="RABBD"/>
    <property type="match status" value="1"/>
</dbReference>
<feature type="compositionally biased region" description="Basic and acidic residues" evidence="10">
    <location>
        <begin position="307"/>
        <end position="381"/>
    </location>
</feature>
<feature type="compositionally biased region" description="Basic and acidic residues" evidence="10">
    <location>
        <begin position="865"/>
        <end position="879"/>
    </location>
</feature>
<evidence type="ECO:0000256" key="9">
    <source>
        <dbReference type="PROSITE-ProRule" id="PRU00091"/>
    </source>
</evidence>
<feature type="compositionally biased region" description="Low complexity" evidence="10">
    <location>
        <begin position="229"/>
        <end position="238"/>
    </location>
</feature>
<sequence>MSASVGPRGGPRPPTAPPSMPELPDLSHLTEEERKIIMAVMVRQKEEEAKEEAMLKEEKPIEAKTVHLLGKKPPPQNDISRLQQQFETYKEQVRRIGEDTRRQQGQHKDDAPTCGICHKTKFADGCGHPCSYCQTKFCARCGGRVSLRSNNVMWVCNLCRKQQEILTKSGEWFPGRGGKPPGLGAAVSDPAMCAEAEREKKVRSRSQIPLGSQDAAPPAPADPRKGPDSAPTESPTSRSRSEPPRDRKRPVSVPEQNGKSGVQAERQRGAGKLPSQASEERREGRRLTKARSQEHPSAEPEGGGAEPRQREGEGEGVGERGEEPQARYRGKPQPEEQEMRAHAKGPALREEGPGDRRGGGEGERKPPLENHRSYSVDRADRTVGGGGVQGGPPSKQNHGPPAPAAVRAGPAVSTAPPDLREPPDWGRKPQGHLDPGATSLLRKAKREKMESMLRNDSLSSDQSESLRPPPPRPYKTKRGANKRQMSVSSSEEEGGSTPEYTSCEDVEIESVSEKGDWECYPLDPAVWHHPVTWQPSKEGDHLIGRITLSKRSVMPKETGALLGLKVVGGKITESGRLGAFITKVKKGSLADVVGHLRAGDEVLQWNGKSLPGATKKEVYNIILESKTEPQVEIVVSRPIGDIPRIPETSHPPLESSSSSFESQKMERPAISVVSPTSPGTLRDAPQLLPGQLSVKMWYDKVGHQLIVNVLQATDLPARLDGRPRNPYVKMYFLPDRSDKSKRRTKTVKKSSEPKWNQTFIYSHVHRRDFRERMLEITVWDQPRVQEEESDFLGEILIELETALLDDKPHWYKLQTHDVSSLPLPTPPPTCPGGTFTPTAPTRSCRRITDADYDDGIGVVSTAGEGRSRERERERDRDRSSTLAVPEQQRATHHRSRSVSPHREEQDRPRSRPPSMPLQRSLDEIHHGRQSRSPTRYRGHQERDYPDDSEVIMLHRTVRGRSAECLHTQSDLQPALDRVRSASTNCLRPDTSFHSPERERQTSTLDMPSGQRLGQKRSDSDRVHPHGSPPTAPSTGTPTPGRRGRQLPQLPAKSSSIEQALAVEERARQVQMRVHSYRTVAKSNQESARELKNKRELYKEQRRSCDNVSAKSSDSDISDVSAISHASSASRISSTSYMSIQSERPRGRLSRQMRPSGRSMLKSTSVSGEIYSLERTDGSQSDTALGTLGAASKKRRSSLSARVVAIVGLPSRRSRSTSQLSQTEAASKKSKGQIQRSQETGMAVEYPRNAMARQASRESTDGSMNSYSSEGNLIFSGVRLGADSQFSDFLDGLGPAQLVGRQTLATPAMGDIQIGLMDKKGQLEVEVIRARGLTPKPGSKSLPAPYVKVYLLDNGACKAKKKTKIARKTLDPLYQQALLFDESPQGKVLQVIVWGDYGRMDHKCFMGVAQILLEELDLSSTVIGWYKLFPPSSLVDPTLAPLTRRASQSSLDSSSGPPGIRS</sequence>
<keyword evidence="1" id="KW-0597">Phosphoprotein</keyword>
<dbReference type="Gene3D" id="2.60.40.150">
    <property type="entry name" value="C2 domain"/>
    <property type="match status" value="2"/>
</dbReference>
<dbReference type="GO" id="GO:2000300">
    <property type="term" value="P:regulation of synaptic vesicle exocytosis"/>
    <property type="evidence" value="ECO:0007669"/>
    <property type="project" value="TreeGrafter"/>
</dbReference>
<dbReference type="InterPro" id="IPR011011">
    <property type="entry name" value="Znf_FYVE_PHD"/>
</dbReference>
<feature type="domain" description="PDZ" evidence="12">
    <location>
        <begin position="545"/>
        <end position="637"/>
    </location>
</feature>
<dbReference type="GO" id="GO:0050806">
    <property type="term" value="P:positive regulation of synaptic transmission"/>
    <property type="evidence" value="ECO:0007669"/>
    <property type="project" value="TreeGrafter"/>
</dbReference>
<dbReference type="FunFam" id="3.30.40.10:FF:000453">
    <property type="entry name" value="Uncharacterized protein, isoform D"/>
    <property type="match status" value="1"/>
</dbReference>
<dbReference type="PROSITE" id="PS50004">
    <property type="entry name" value="C2"/>
    <property type="match status" value="2"/>
</dbReference>
<evidence type="ECO:0000256" key="3">
    <source>
        <dbReference type="ARBA" id="ARBA00022737"/>
    </source>
</evidence>
<feature type="domain" description="C2" evidence="11">
    <location>
        <begin position="1307"/>
        <end position="1425"/>
    </location>
</feature>
<evidence type="ECO:0000256" key="1">
    <source>
        <dbReference type="ARBA" id="ARBA00022553"/>
    </source>
</evidence>
<evidence type="ECO:0000259" key="12">
    <source>
        <dbReference type="PROSITE" id="PS50106"/>
    </source>
</evidence>
<dbReference type="InterPro" id="IPR036034">
    <property type="entry name" value="PDZ_sf"/>
</dbReference>
<dbReference type="GO" id="GO:0031267">
    <property type="term" value="F:small GTPase binding"/>
    <property type="evidence" value="ECO:0007669"/>
    <property type="project" value="InterPro"/>
</dbReference>
<dbReference type="InterPro" id="IPR054386">
    <property type="entry name" value="RIM_Znf"/>
</dbReference>
<evidence type="ECO:0000256" key="10">
    <source>
        <dbReference type="SAM" id="MobiDB-lite"/>
    </source>
</evidence>
<dbReference type="CDD" id="cd04031">
    <property type="entry name" value="C2A_RIM1alpha"/>
    <property type="match status" value="1"/>
</dbReference>
<feature type="compositionally biased region" description="Basic and acidic residues" evidence="10">
    <location>
        <begin position="278"/>
        <end position="298"/>
    </location>
</feature>
<feature type="region of interest" description="Disordered" evidence="10">
    <location>
        <begin position="820"/>
        <end position="842"/>
    </location>
</feature>
<dbReference type="InterPro" id="IPR039032">
    <property type="entry name" value="Rim-like"/>
</dbReference>
<dbReference type="SMART" id="SM00239">
    <property type="entry name" value="C2"/>
    <property type="match status" value="2"/>
</dbReference>
<evidence type="ECO:0000256" key="8">
    <source>
        <dbReference type="ARBA" id="ARBA00034103"/>
    </source>
</evidence>
<dbReference type="GO" id="GO:0008270">
    <property type="term" value="F:zinc ion binding"/>
    <property type="evidence" value="ECO:0007669"/>
    <property type="project" value="UniProtKB-KW"/>
</dbReference>
<evidence type="ECO:0000259" key="13">
    <source>
        <dbReference type="PROSITE" id="PS50178"/>
    </source>
</evidence>
<dbReference type="InterPro" id="IPR017455">
    <property type="entry name" value="Znf_FYVE-rel"/>
</dbReference>
<feature type="compositionally biased region" description="Pro residues" evidence="10">
    <location>
        <begin position="10"/>
        <end position="21"/>
    </location>
</feature>
<dbReference type="EMBL" id="JAFDVH010000016">
    <property type="protein sequence ID" value="KAG7463034.1"/>
    <property type="molecule type" value="Genomic_DNA"/>
</dbReference>
<reference evidence="15" key="1">
    <citation type="submission" date="2021-01" db="EMBL/GenBank/DDBJ databases">
        <authorList>
            <person name="Zahm M."/>
            <person name="Roques C."/>
            <person name="Cabau C."/>
            <person name="Klopp C."/>
            <person name="Donnadieu C."/>
            <person name="Jouanno E."/>
            <person name="Lampietro C."/>
            <person name="Louis A."/>
            <person name="Herpin A."/>
            <person name="Echchiki A."/>
            <person name="Berthelot C."/>
            <person name="Parey E."/>
            <person name="Roest-Crollius H."/>
            <person name="Braasch I."/>
            <person name="Postlethwait J."/>
            <person name="Bobe J."/>
            <person name="Montfort J."/>
            <person name="Bouchez O."/>
            <person name="Begum T."/>
            <person name="Mejri S."/>
            <person name="Adams A."/>
            <person name="Chen W.-J."/>
            <person name="Guiguen Y."/>
        </authorList>
    </citation>
    <scope>NUCLEOTIDE SEQUENCE</scope>
    <source>
        <strain evidence="15">YG-15Mar2019-1</strain>
        <tissue evidence="15">Brain</tissue>
    </source>
</reference>
<dbReference type="GO" id="GO:0048791">
    <property type="term" value="P:calcium ion-regulated exocytosis of neurotransmitter"/>
    <property type="evidence" value="ECO:0007669"/>
    <property type="project" value="TreeGrafter"/>
</dbReference>
<accession>A0A9D3T5W3</accession>
<feature type="compositionally biased region" description="Basic and acidic residues" evidence="10">
    <location>
        <begin position="1086"/>
        <end position="1104"/>
    </location>
</feature>
<feature type="compositionally biased region" description="Basic and acidic residues" evidence="10">
    <location>
        <begin position="418"/>
        <end position="427"/>
    </location>
</feature>
<dbReference type="CDD" id="cd04028">
    <property type="entry name" value="C2B_RIM1alpha"/>
    <property type="match status" value="1"/>
</dbReference>
<dbReference type="Pfam" id="PF22601">
    <property type="entry name" value="RIM2a_ZnF"/>
    <property type="match status" value="1"/>
</dbReference>
<dbReference type="PROSITE" id="PS50106">
    <property type="entry name" value="PDZ"/>
    <property type="match status" value="1"/>
</dbReference>
<feature type="region of interest" description="Disordered" evidence="10">
    <location>
        <begin position="1077"/>
        <end position="1114"/>
    </location>
</feature>
<feature type="region of interest" description="Disordered" evidence="10">
    <location>
        <begin position="1"/>
        <end position="30"/>
    </location>
</feature>
<dbReference type="SUPFAM" id="SSF49562">
    <property type="entry name" value="C2 domain (Calcium/lipid-binding domain, CaLB)"/>
    <property type="match status" value="2"/>
</dbReference>
<feature type="domain" description="C2" evidence="11">
    <location>
        <begin position="688"/>
        <end position="811"/>
    </location>
</feature>
<keyword evidence="4 9" id="KW-0863">Zinc-finger</keyword>
<keyword evidence="2" id="KW-0479">Metal-binding</keyword>
<dbReference type="FunFam" id="2.60.40.150:FF:000001">
    <property type="entry name" value="Regulating synaptic membrane exocytosis 3, isoform CRA_a"/>
    <property type="match status" value="1"/>
</dbReference>
<dbReference type="GO" id="GO:0006886">
    <property type="term" value="P:intracellular protein transport"/>
    <property type="evidence" value="ECO:0007669"/>
    <property type="project" value="InterPro"/>
</dbReference>
<evidence type="ECO:0000313" key="16">
    <source>
        <dbReference type="Proteomes" id="UP001046870"/>
    </source>
</evidence>
<dbReference type="Proteomes" id="UP001046870">
    <property type="component" value="Chromosome 16"/>
</dbReference>
<feature type="domain" description="FYVE-type" evidence="13">
    <location>
        <begin position="108"/>
        <end position="164"/>
    </location>
</feature>
<evidence type="ECO:0000256" key="4">
    <source>
        <dbReference type="ARBA" id="ARBA00022771"/>
    </source>
</evidence>
<dbReference type="GO" id="GO:0048167">
    <property type="term" value="P:regulation of synaptic plasticity"/>
    <property type="evidence" value="ECO:0007669"/>
    <property type="project" value="TreeGrafter"/>
</dbReference>
<feature type="region of interest" description="Disordered" evidence="10">
    <location>
        <begin position="985"/>
        <end position="1056"/>
    </location>
</feature>
<feature type="region of interest" description="Disordered" evidence="10">
    <location>
        <begin position="855"/>
        <end position="949"/>
    </location>
</feature>
<evidence type="ECO:0000256" key="6">
    <source>
        <dbReference type="ARBA" id="ARBA00022833"/>
    </source>
</evidence>
<dbReference type="InterPro" id="IPR000008">
    <property type="entry name" value="C2_dom"/>
</dbReference>
<organism evidence="15 16">
    <name type="scientific">Megalops atlanticus</name>
    <name type="common">Tarpon</name>
    <name type="synonym">Clupea gigantea</name>
    <dbReference type="NCBI Taxonomy" id="7932"/>
    <lineage>
        <taxon>Eukaryota</taxon>
        <taxon>Metazoa</taxon>
        <taxon>Chordata</taxon>
        <taxon>Craniata</taxon>
        <taxon>Vertebrata</taxon>
        <taxon>Euteleostomi</taxon>
        <taxon>Actinopterygii</taxon>
        <taxon>Neopterygii</taxon>
        <taxon>Teleostei</taxon>
        <taxon>Elopiformes</taxon>
        <taxon>Megalopidae</taxon>
        <taxon>Megalops</taxon>
    </lineage>
</organism>
<dbReference type="PROSITE" id="PS50178">
    <property type="entry name" value="ZF_FYVE"/>
    <property type="match status" value="1"/>
</dbReference>
<gene>
    <name evidence="15" type="ORF">MATL_G00191170</name>
</gene>
<proteinExistence type="predicted"/>
<feature type="compositionally biased region" description="Basic and acidic residues" evidence="10">
    <location>
        <begin position="900"/>
        <end position="909"/>
    </location>
</feature>
<dbReference type="GO" id="GO:0048788">
    <property type="term" value="C:cytoskeleton of presynaptic active zone"/>
    <property type="evidence" value="ECO:0007669"/>
    <property type="project" value="TreeGrafter"/>
</dbReference>
<dbReference type="InterPro" id="IPR035892">
    <property type="entry name" value="C2_domain_sf"/>
</dbReference>
<dbReference type="InterPro" id="IPR001478">
    <property type="entry name" value="PDZ"/>
</dbReference>
<dbReference type="Gene3D" id="3.30.40.10">
    <property type="entry name" value="Zinc/RING finger domain, C3HC4 (zinc finger)"/>
    <property type="match status" value="1"/>
</dbReference>
<feature type="region of interest" description="Disordered" evidence="10">
    <location>
        <begin position="1211"/>
        <end position="1265"/>
    </location>
</feature>
<evidence type="ECO:0000259" key="14">
    <source>
        <dbReference type="PROSITE" id="PS50916"/>
    </source>
</evidence>
<name>A0A9D3T5W3_MEGAT</name>
<dbReference type="Pfam" id="PF00595">
    <property type="entry name" value="PDZ"/>
    <property type="match status" value="1"/>
</dbReference>
<keyword evidence="3" id="KW-0677">Repeat</keyword>
<dbReference type="SMART" id="SM00228">
    <property type="entry name" value="PDZ"/>
    <property type="match status" value="1"/>
</dbReference>
<evidence type="ECO:0000256" key="2">
    <source>
        <dbReference type="ARBA" id="ARBA00022723"/>
    </source>
</evidence>
<feature type="region of interest" description="Disordered" evidence="10">
    <location>
        <begin position="170"/>
        <end position="503"/>
    </location>
</feature>
<dbReference type="InterPro" id="IPR010911">
    <property type="entry name" value="Rab_BD"/>
</dbReference>
<keyword evidence="7" id="KW-0770">Synapse</keyword>
<dbReference type="InterPro" id="IPR013083">
    <property type="entry name" value="Znf_RING/FYVE/PHD"/>
</dbReference>
<feature type="region of interest" description="Disordered" evidence="10">
    <location>
        <begin position="1133"/>
        <end position="1191"/>
    </location>
</feature>
<dbReference type="PANTHER" id="PTHR12157:SF18">
    <property type="entry name" value="REGULATING SYNAPTIC MEMBRANE EXOCYTOSIS PROTEIN 1"/>
    <property type="match status" value="1"/>
</dbReference>
<evidence type="ECO:0000259" key="11">
    <source>
        <dbReference type="PROSITE" id="PS50004"/>
    </source>
</evidence>
<protein>
    <recommendedName>
        <fullName evidence="17">Regulating synaptic membrane exocytosis 1</fullName>
    </recommendedName>
</protein>
<dbReference type="GO" id="GO:0044325">
    <property type="term" value="F:transmembrane transporter binding"/>
    <property type="evidence" value="ECO:0007669"/>
    <property type="project" value="TreeGrafter"/>
</dbReference>
<feature type="compositionally biased region" description="Low complexity" evidence="10">
    <location>
        <begin position="831"/>
        <end position="841"/>
    </location>
</feature>